<dbReference type="PANTHER" id="PTHR10157">
    <property type="entry name" value="DOPAMINE BETA HYDROXYLASE RELATED"/>
    <property type="match status" value="1"/>
</dbReference>
<name>A0A815YVR3_9BILA</name>
<gene>
    <name evidence="3" type="ORF">GPM918_LOCUS40719</name>
    <name evidence="2" type="ORF">OVA965_LOCUS15701</name>
    <name evidence="5" type="ORF">SRO942_LOCUS41697</name>
    <name evidence="4" type="ORF">TMI583_LOCUS15710</name>
</gene>
<dbReference type="Pfam" id="PF01082">
    <property type="entry name" value="Cu2_monooxygen"/>
    <property type="match status" value="1"/>
</dbReference>
<keyword evidence="6" id="KW-1185">Reference proteome</keyword>
<dbReference type="EMBL" id="CAJNOK010007120">
    <property type="protein sequence ID" value="CAF1025043.1"/>
    <property type="molecule type" value="Genomic_DNA"/>
</dbReference>
<dbReference type="PANTHER" id="PTHR10157:SF23">
    <property type="entry name" value="MOXD1 HOMOLOG 1"/>
    <property type="match status" value="1"/>
</dbReference>
<dbReference type="EMBL" id="CAJOBA010007131">
    <property type="protein sequence ID" value="CAF3793526.1"/>
    <property type="molecule type" value="Genomic_DNA"/>
</dbReference>
<sequence>MVGQPYNLNEKLDTCDTTDVPINYTVPPTNTTYYCEIFKIPTYAEKRHAIAHKMLIDDKNRGLIHHLLIYECDPTSVFDDNNLPDGVCDTVYMYLEKCASDIELFIYYTILKC</sequence>
<evidence type="ECO:0000313" key="4">
    <source>
        <dbReference type="EMBL" id="CAF3793526.1"/>
    </source>
</evidence>
<reference evidence="3" key="1">
    <citation type="submission" date="2021-02" db="EMBL/GenBank/DDBJ databases">
        <authorList>
            <person name="Nowell W R."/>
        </authorList>
    </citation>
    <scope>NUCLEOTIDE SEQUENCE</scope>
</reference>
<dbReference type="GO" id="GO:0005507">
    <property type="term" value="F:copper ion binding"/>
    <property type="evidence" value="ECO:0007669"/>
    <property type="project" value="InterPro"/>
</dbReference>
<dbReference type="SUPFAM" id="SSF49742">
    <property type="entry name" value="PHM/PNGase F"/>
    <property type="match status" value="1"/>
</dbReference>
<evidence type="ECO:0000313" key="2">
    <source>
        <dbReference type="EMBL" id="CAF1025043.1"/>
    </source>
</evidence>
<protein>
    <recommendedName>
        <fullName evidence="1">Copper type II ascorbate-dependent monooxygenase N-terminal domain-containing protein</fullName>
    </recommendedName>
</protein>
<dbReference type="InterPro" id="IPR036939">
    <property type="entry name" value="Cu2_ascorb_mOase_N_sf"/>
</dbReference>
<dbReference type="InterPro" id="IPR000323">
    <property type="entry name" value="Cu2_ascorb_mOase_N"/>
</dbReference>
<organism evidence="3 6">
    <name type="scientific">Didymodactylos carnosus</name>
    <dbReference type="NCBI Taxonomy" id="1234261"/>
    <lineage>
        <taxon>Eukaryota</taxon>
        <taxon>Metazoa</taxon>
        <taxon>Spiralia</taxon>
        <taxon>Gnathifera</taxon>
        <taxon>Rotifera</taxon>
        <taxon>Eurotatoria</taxon>
        <taxon>Bdelloidea</taxon>
        <taxon>Philodinida</taxon>
        <taxon>Philodinidae</taxon>
        <taxon>Didymodactylos</taxon>
    </lineage>
</organism>
<dbReference type="EMBL" id="CAJNOQ010030639">
    <property type="protein sequence ID" value="CAF1575829.1"/>
    <property type="molecule type" value="Genomic_DNA"/>
</dbReference>
<evidence type="ECO:0000313" key="3">
    <source>
        <dbReference type="EMBL" id="CAF1575829.1"/>
    </source>
</evidence>
<dbReference type="Gene3D" id="2.60.120.310">
    <property type="entry name" value="Copper type II, ascorbate-dependent monooxygenase, N-terminal domain"/>
    <property type="match status" value="1"/>
</dbReference>
<dbReference type="InterPro" id="IPR008977">
    <property type="entry name" value="PHM/PNGase_F_dom_sf"/>
</dbReference>
<proteinExistence type="predicted"/>
<dbReference type="InterPro" id="IPR000945">
    <property type="entry name" value="DBH-like"/>
</dbReference>
<dbReference type="Proteomes" id="UP000682733">
    <property type="component" value="Unassembled WGS sequence"/>
</dbReference>
<dbReference type="Proteomes" id="UP000677228">
    <property type="component" value="Unassembled WGS sequence"/>
</dbReference>
<accession>A0A815YVR3</accession>
<evidence type="ECO:0000259" key="1">
    <source>
        <dbReference type="Pfam" id="PF01082"/>
    </source>
</evidence>
<dbReference type="AlphaFoldDB" id="A0A815YVR3"/>
<evidence type="ECO:0000313" key="6">
    <source>
        <dbReference type="Proteomes" id="UP000663829"/>
    </source>
</evidence>
<comment type="caution">
    <text evidence="3">The sequence shown here is derived from an EMBL/GenBank/DDBJ whole genome shotgun (WGS) entry which is preliminary data.</text>
</comment>
<dbReference type="EMBL" id="CAJOBC010096532">
    <property type="protein sequence ID" value="CAF4440891.1"/>
    <property type="molecule type" value="Genomic_DNA"/>
</dbReference>
<dbReference type="OrthoDB" id="10003276at2759"/>
<dbReference type="Proteomes" id="UP000681722">
    <property type="component" value="Unassembled WGS sequence"/>
</dbReference>
<dbReference type="GO" id="GO:0004500">
    <property type="term" value="F:dopamine beta-monooxygenase activity"/>
    <property type="evidence" value="ECO:0007669"/>
    <property type="project" value="InterPro"/>
</dbReference>
<evidence type="ECO:0000313" key="5">
    <source>
        <dbReference type="EMBL" id="CAF4440891.1"/>
    </source>
</evidence>
<dbReference type="Proteomes" id="UP000663829">
    <property type="component" value="Unassembled WGS sequence"/>
</dbReference>
<feature type="domain" description="Copper type II ascorbate-dependent monooxygenase N-terminal" evidence="1">
    <location>
        <begin position="23"/>
        <end position="100"/>
    </location>
</feature>